<dbReference type="Proteomes" id="UP000634043">
    <property type="component" value="Unassembled WGS sequence"/>
</dbReference>
<accession>A0ABQ1VVY4</accession>
<dbReference type="SUPFAM" id="SSF53756">
    <property type="entry name" value="UDP-Glycosyltransferase/glycogen phosphorylase"/>
    <property type="match status" value="1"/>
</dbReference>
<evidence type="ECO:0000313" key="3">
    <source>
        <dbReference type="Proteomes" id="UP000634043"/>
    </source>
</evidence>
<keyword evidence="3" id="KW-1185">Reference proteome</keyword>
<dbReference type="GO" id="GO:0016740">
    <property type="term" value="F:transferase activity"/>
    <property type="evidence" value="ECO:0007669"/>
    <property type="project" value="UniProtKB-KW"/>
</dbReference>
<feature type="region of interest" description="Disordered" evidence="1">
    <location>
        <begin position="1"/>
        <end position="28"/>
    </location>
</feature>
<comment type="caution">
    <text evidence="2">The sequence shown here is derived from an EMBL/GenBank/DDBJ whole genome shotgun (WGS) entry which is preliminary data.</text>
</comment>
<keyword evidence="2" id="KW-0808">Transferase</keyword>
<proteinExistence type="predicted"/>
<dbReference type="PANTHER" id="PTHR12526:SF630">
    <property type="entry name" value="GLYCOSYLTRANSFERASE"/>
    <property type="match status" value="1"/>
</dbReference>
<dbReference type="Gene3D" id="3.40.50.2000">
    <property type="entry name" value="Glycogen Phosphorylase B"/>
    <property type="match status" value="1"/>
</dbReference>
<feature type="compositionally biased region" description="Polar residues" evidence="1">
    <location>
        <begin position="1"/>
        <end position="21"/>
    </location>
</feature>
<dbReference type="PANTHER" id="PTHR12526">
    <property type="entry name" value="GLYCOSYLTRANSFERASE"/>
    <property type="match status" value="1"/>
</dbReference>
<evidence type="ECO:0000313" key="2">
    <source>
        <dbReference type="EMBL" id="GGG01211.1"/>
    </source>
</evidence>
<dbReference type="RefSeq" id="WP_188499709.1">
    <property type="nucleotide sequence ID" value="NZ_BMFP01000001.1"/>
</dbReference>
<dbReference type="EMBL" id="BMFP01000001">
    <property type="protein sequence ID" value="GGG01211.1"/>
    <property type="molecule type" value="Genomic_DNA"/>
</dbReference>
<reference evidence="3" key="1">
    <citation type="journal article" date="2019" name="Int. J. Syst. Evol. Microbiol.">
        <title>The Global Catalogue of Microorganisms (GCM) 10K type strain sequencing project: providing services to taxonomists for standard genome sequencing and annotation.</title>
        <authorList>
            <consortium name="The Broad Institute Genomics Platform"/>
            <consortium name="The Broad Institute Genome Sequencing Center for Infectious Disease"/>
            <person name="Wu L."/>
            <person name="Ma J."/>
        </authorList>
    </citation>
    <scope>NUCLEOTIDE SEQUENCE [LARGE SCALE GENOMIC DNA]</scope>
    <source>
        <strain evidence="3">CGMCC 1.12749</strain>
    </source>
</reference>
<sequence>MFKTNSESITPVSTGDDNASAVSDRETVAHKKTAGGTALANGFQSMPDVVCFSHLRWDFVYQRPQHLLSRFAKQVRVFFVEEPLFTDSQEPCLQVAEREGNVQLVVPHMPHGFSVEAVETAQRHLLSQLFAEQRLTHYLFWYYTPMALRFTAHFTPVLTVYDCMDELSAFRFAPAQLKEQERALFQKADLVFTGGQSLYEAKKKQHPQVHAFPSSIDKAHFVQARTRLPEPADQAGIPGPRIGFFGVIDERMDLGLLEALATARPEWHLIMIGPVVKIDPATLPRHANIHYLGGKSYKELPAYLSGWDVALLPFAINESTEFISPTKTPEYLAAGKPVVSTPIRDVVRPYGEAGLVHIAAIPEAFIKAVDHALTQQEDEEWLAAVDGFMTDLSWDNTWGSMTNLIVGALELKKQQQA</sequence>
<dbReference type="Pfam" id="PF13692">
    <property type="entry name" value="Glyco_trans_1_4"/>
    <property type="match status" value="1"/>
</dbReference>
<organism evidence="2 3">
    <name type="scientific">Pontibacter amylolyticus</name>
    <dbReference type="NCBI Taxonomy" id="1424080"/>
    <lineage>
        <taxon>Bacteria</taxon>
        <taxon>Pseudomonadati</taxon>
        <taxon>Bacteroidota</taxon>
        <taxon>Cytophagia</taxon>
        <taxon>Cytophagales</taxon>
        <taxon>Hymenobacteraceae</taxon>
        <taxon>Pontibacter</taxon>
    </lineage>
</organism>
<dbReference type="Gene3D" id="3.40.50.11010">
    <property type="match status" value="1"/>
</dbReference>
<evidence type="ECO:0000256" key="1">
    <source>
        <dbReference type="SAM" id="MobiDB-lite"/>
    </source>
</evidence>
<gene>
    <name evidence="2" type="ORF">GCM10011323_02660</name>
</gene>
<name>A0ABQ1VVY4_9BACT</name>
<dbReference type="CDD" id="cd04950">
    <property type="entry name" value="GT4_TuaH-like"/>
    <property type="match status" value="1"/>
</dbReference>
<protein>
    <submittedName>
        <fullName evidence="2">Glycosyl transferase</fullName>
    </submittedName>
</protein>